<evidence type="ECO:0000313" key="2">
    <source>
        <dbReference type="Proteomes" id="UP000008207"/>
    </source>
</evidence>
<dbReference type="Proteomes" id="UP000008207">
    <property type="component" value="Chromosome"/>
</dbReference>
<sequence>MPRMPSIAWSMPACPATVFDSYPVSSATRRTIRRLEAHGAARLHIYAESLRRGGYLISVHASDERYERVLDRRCHGNGFYLPIAALWGRAPSAPSTT</sequence>
<gene>
    <name evidence="1" type="ordered locus">Mnod_3382</name>
</gene>
<dbReference type="AlphaFoldDB" id="B8IMB6"/>
<dbReference type="KEGG" id="mno:Mnod_3382"/>
<evidence type="ECO:0000313" key="1">
    <source>
        <dbReference type="EMBL" id="ACL58302.1"/>
    </source>
</evidence>
<accession>B8IMB6</accession>
<dbReference type="EMBL" id="CP001349">
    <property type="protein sequence ID" value="ACL58302.1"/>
    <property type="molecule type" value="Genomic_DNA"/>
</dbReference>
<protein>
    <submittedName>
        <fullName evidence="1">Uncharacterized protein</fullName>
    </submittedName>
</protein>
<reference evidence="1 2" key="1">
    <citation type="submission" date="2009-01" db="EMBL/GenBank/DDBJ databases">
        <title>Complete sequence of chromosome of Methylobacterium nodulans ORS 2060.</title>
        <authorList>
            <consortium name="US DOE Joint Genome Institute"/>
            <person name="Lucas S."/>
            <person name="Copeland A."/>
            <person name="Lapidus A."/>
            <person name="Glavina del Rio T."/>
            <person name="Dalin E."/>
            <person name="Tice H."/>
            <person name="Bruce D."/>
            <person name="Goodwin L."/>
            <person name="Pitluck S."/>
            <person name="Sims D."/>
            <person name="Brettin T."/>
            <person name="Detter J.C."/>
            <person name="Han C."/>
            <person name="Larimer F."/>
            <person name="Land M."/>
            <person name="Hauser L."/>
            <person name="Kyrpides N."/>
            <person name="Ivanova N."/>
            <person name="Marx C.J."/>
            <person name="Richardson P."/>
        </authorList>
    </citation>
    <scope>NUCLEOTIDE SEQUENCE [LARGE SCALE GENOMIC DNA]</scope>
    <source>
        <strain evidence="2">LMG 21967 / CNCM I-2342 / ORS 2060</strain>
    </source>
</reference>
<name>B8IMB6_METNO</name>
<keyword evidence="2" id="KW-1185">Reference proteome</keyword>
<dbReference type="HOGENOM" id="CLU_2343486_0_0_5"/>
<organism evidence="1 2">
    <name type="scientific">Methylobacterium nodulans (strain LMG 21967 / CNCM I-2342 / ORS 2060)</name>
    <dbReference type="NCBI Taxonomy" id="460265"/>
    <lineage>
        <taxon>Bacteria</taxon>
        <taxon>Pseudomonadati</taxon>
        <taxon>Pseudomonadota</taxon>
        <taxon>Alphaproteobacteria</taxon>
        <taxon>Hyphomicrobiales</taxon>
        <taxon>Methylobacteriaceae</taxon>
        <taxon>Methylobacterium</taxon>
    </lineage>
</organism>
<proteinExistence type="predicted"/>